<feature type="site" description="Positions MEP for the nucleophilic attack" evidence="7">
    <location>
        <position position="215"/>
    </location>
</feature>
<dbReference type="Proteomes" id="UP000447876">
    <property type="component" value="Unassembled WGS sequence"/>
</dbReference>
<dbReference type="NCBIfam" id="TIGR00453">
    <property type="entry name" value="ispD"/>
    <property type="match status" value="1"/>
</dbReference>
<dbReference type="EC" id="2.7.7.60" evidence="7"/>
<dbReference type="UniPathway" id="UPA00056">
    <property type="reaction ID" value="UER00093"/>
</dbReference>
<dbReference type="CDD" id="cd02516">
    <property type="entry name" value="CDP-ME_synthetase"/>
    <property type="match status" value="1"/>
</dbReference>
<comment type="pathway">
    <text evidence="2 7">Isoprenoid biosynthesis; isopentenyl diphosphate biosynthesis via DXP pathway; isopentenyl diphosphate from 1-deoxy-D-xylulose 5-phosphate: step 2/6.</text>
</comment>
<keyword evidence="4 7" id="KW-0808">Transferase</keyword>
<dbReference type="FunFam" id="3.90.550.10:FF:000003">
    <property type="entry name" value="2-C-methyl-D-erythritol 4-phosphate cytidylyltransferase"/>
    <property type="match status" value="1"/>
</dbReference>
<proteinExistence type="inferred from homology"/>
<dbReference type="SUPFAM" id="SSF53448">
    <property type="entry name" value="Nucleotide-diphospho-sugar transferases"/>
    <property type="match status" value="1"/>
</dbReference>
<dbReference type="AlphaFoldDB" id="A0A7X3CQ58"/>
<dbReference type="Gene3D" id="3.90.550.10">
    <property type="entry name" value="Spore Coat Polysaccharide Biosynthesis Protein SpsA, Chain A"/>
    <property type="match status" value="1"/>
</dbReference>
<dbReference type="GO" id="GO:0019288">
    <property type="term" value="P:isopentenyl diphosphate biosynthetic process, methylerythritol 4-phosphate pathway"/>
    <property type="evidence" value="ECO:0007669"/>
    <property type="project" value="UniProtKB-UniRule"/>
</dbReference>
<dbReference type="OrthoDB" id="9806837at2"/>
<dbReference type="GO" id="GO:0050518">
    <property type="term" value="F:2-C-methyl-D-erythritol 4-phosphate cytidylyltransferase activity"/>
    <property type="evidence" value="ECO:0007669"/>
    <property type="project" value="UniProtKB-UniRule"/>
</dbReference>
<accession>A0A7X3CQ58</accession>
<dbReference type="InterPro" id="IPR018294">
    <property type="entry name" value="ISPD_synthase_CS"/>
</dbReference>
<feature type="site" description="Transition state stabilizer" evidence="7">
    <location>
        <position position="29"/>
    </location>
</feature>
<sequence>MVAQANSPGAGAIIVAAGRGTRMGTKESKQYLMLQDKPIVVHTLEVFDRHPLITEIVLVTGEQDVERVRAWIDEYGIITPIKVIPGGAERQHSVYQGLLQLSSVWVLVHDGVRPFVTEEQVTACYEAAVKHQAAVLAVPVKDTVKQVDEQGWVTATPDRRSLWAIQTPQAFRRSDLMRAHEEAAKEGFVGTDDSMLVERMGIPVRVVEGAYGNIKITTPDDLDYAEFVQSQKEAKGRGNA</sequence>
<keyword evidence="11" id="KW-1185">Reference proteome</keyword>
<dbReference type="PANTHER" id="PTHR32125:SF4">
    <property type="entry name" value="2-C-METHYL-D-ERYTHRITOL 4-PHOSPHATE CYTIDYLYLTRANSFERASE, CHLOROPLASTIC"/>
    <property type="match status" value="1"/>
</dbReference>
<reference evidence="9 10" key="1">
    <citation type="submission" date="2019-11" db="EMBL/GenBank/DDBJ databases">
        <title>Draft genome sequences of five Paenibacillus species of dairy origin.</title>
        <authorList>
            <person name="Olajide A.M."/>
            <person name="Chen S."/>
            <person name="Lapointe G."/>
        </authorList>
    </citation>
    <scope>NUCLEOTIDE SEQUENCE [LARGE SCALE GENOMIC DNA]</scope>
    <source>
        <strain evidence="9 10">12CR55</strain>
    </source>
</reference>
<gene>
    <name evidence="7 9" type="primary">ispD</name>
    <name evidence="9" type="ORF">GNP95_24075</name>
    <name evidence="8" type="ORF">J15TS10_50440</name>
</gene>
<evidence type="ECO:0000256" key="5">
    <source>
        <dbReference type="ARBA" id="ARBA00022695"/>
    </source>
</evidence>
<dbReference type="PROSITE" id="PS01295">
    <property type="entry name" value="ISPD"/>
    <property type="match status" value="1"/>
</dbReference>
<evidence type="ECO:0000256" key="2">
    <source>
        <dbReference type="ARBA" id="ARBA00004787"/>
    </source>
</evidence>
<evidence type="ECO:0000256" key="7">
    <source>
        <dbReference type="HAMAP-Rule" id="MF_00108"/>
    </source>
</evidence>
<dbReference type="EMBL" id="WNZW01000018">
    <property type="protein sequence ID" value="MUG48025.1"/>
    <property type="molecule type" value="Genomic_DNA"/>
</dbReference>
<comment type="caution">
    <text evidence="9">The sequence shown here is derived from an EMBL/GenBank/DDBJ whole genome shotgun (WGS) entry which is preliminary data.</text>
</comment>
<dbReference type="Pfam" id="PF01128">
    <property type="entry name" value="IspD"/>
    <property type="match status" value="1"/>
</dbReference>
<protein>
    <recommendedName>
        <fullName evidence="7">2-C-methyl-D-erythritol 4-phosphate cytidylyltransferase</fullName>
        <ecNumber evidence="7">2.7.7.60</ecNumber>
    </recommendedName>
    <alternativeName>
        <fullName evidence="7">4-diphosphocytidyl-2C-methyl-D-erythritol synthase</fullName>
    </alternativeName>
    <alternativeName>
        <fullName evidence="7">MEP cytidylyltransferase</fullName>
        <shortName evidence="7">MCT</shortName>
    </alternativeName>
</protein>
<feature type="site" description="Transition state stabilizer" evidence="7">
    <location>
        <position position="22"/>
    </location>
</feature>
<evidence type="ECO:0000313" key="9">
    <source>
        <dbReference type="EMBL" id="MUG48025.1"/>
    </source>
</evidence>
<evidence type="ECO:0000256" key="4">
    <source>
        <dbReference type="ARBA" id="ARBA00022679"/>
    </source>
</evidence>
<comment type="function">
    <text evidence="7">Catalyzes the formation of 4-diphosphocytidyl-2-C-methyl-D-erythritol from CTP and 2-C-methyl-D-erythritol 4-phosphate (MEP).</text>
</comment>
<dbReference type="Proteomes" id="UP000681290">
    <property type="component" value="Unassembled WGS sequence"/>
</dbReference>
<keyword evidence="5 7" id="KW-0548">Nucleotidyltransferase</keyword>
<dbReference type="PANTHER" id="PTHR32125">
    <property type="entry name" value="2-C-METHYL-D-ERYTHRITOL 4-PHOSPHATE CYTIDYLYLTRANSFERASE, CHLOROPLASTIC"/>
    <property type="match status" value="1"/>
</dbReference>
<organism evidence="9 10">
    <name type="scientific">Paenibacillus woosongensis</name>
    <dbReference type="NCBI Taxonomy" id="307580"/>
    <lineage>
        <taxon>Bacteria</taxon>
        <taxon>Bacillati</taxon>
        <taxon>Bacillota</taxon>
        <taxon>Bacilli</taxon>
        <taxon>Bacillales</taxon>
        <taxon>Paenibacillaceae</taxon>
        <taxon>Paenibacillus</taxon>
    </lineage>
</organism>
<evidence type="ECO:0000256" key="1">
    <source>
        <dbReference type="ARBA" id="ARBA00001282"/>
    </source>
</evidence>
<dbReference type="InterPro" id="IPR050088">
    <property type="entry name" value="IspD/TarI_cytidylyltransf_bact"/>
</dbReference>
<dbReference type="InterPro" id="IPR029044">
    <property type="entry name" value="Nucleotide-diphossugar_trans"/>
</dbReference>
<dbReference type="EMBL" id="BOSM01000015">
    <property type="protein sequence ID" value="GIP61230.1"/>
    <property type="molecule type" value="Genomic_DNA"/>
</dbReference>
<evidence type="ECO:0000313" key="10">
    <source>
        <dbReference type="Proteomes" id="UP000447876"/>
    </source>
</evidence>
<evidence type="ECO:0000313" key="8">
    <source>
        <dbReference type="EMBL" id="GIP61230.1"/>
    </source>
</evidence>
<dbReference type="InterPro" id="IPR001228">
    <property type="entry name" value="IspD"/>
</dbReference>
<keyword evidence="6 7" id="KW-0414">Isoprene biosynthesis</keyword>
<reference evidence="8 11" key="2">
    <citation type="submission" date="2021-03" db="EMBL/GenBank/DDBJ databases">
        <title>Antimicrobial resistance genes in bacteria isolated from Japanese honey, and their potential for conferring macrolide and lincosamide resistance in the American foulbrood pathogen Paenibacillus larvae.</title>
        <authorList>
            <person name="Okamoto M."/>
            <person name="Kumagai M."/>
            <person name="Kanamori H."/>
            <person name="Takamatsu D."/>
        </authorList>
    </citation>
    <scope>NUCLEOTIDE SEQUENCE [LARGE SCALE GENOMIC DNA]</scope>
    <source>
        <strain evidence="8 11">J15TS10</strain>
    </source>
</reference>
<evidence type="ECO:0000313" key="11">
    <source>
        <dbReference type="Proteomes" id="UP000681290"/>
    </source>
</evidence>
<feature type="site" description="Positions MEP for the nucleophilic attack" evidence="7">
    <location>
        <position position="159"/>
    </location>
</feature>
<comment type="catalytic activity">
    <reaction evidence="1 7">
        <text>2-C-methyl-D-erythritol 4-phosphate + CTP + H(+) = 4-CDP-2-C-methyl-D-erythritol + diphosphate</text>
        <dbReference type="Rhea" id="RHEA:13429"/>
        <dbReference type="ChEBI" id="CHEBI:15378"/>
        <dbReference type="ChEBI" id="CHEBI:33019"/>
        <dbReference type="ChEBI" id="CHEBI:37563"/>
        <dbReference type="ChEBI" id="CHEBI:57823"/>
        <dbReference type="ChEBI" id="CHEBI:58262"/>
        <dbReference type="EC" id="2.7.7.60"/>
    </reaction>
</comment>
<dbReference type="RefSeq" id="WP_155613372.1">
    <property type="nucleotide sequence ID" value="NZ_BOSM01000015.1"/>
</dbReference>
<name>A0A7X3CQ58_9BACL</name>
<evidence type="ECO:0000256" key="6">
    <source>
        <dbReference type="ARBA" id="ARBA00023229"/>
    </source>
</evidence>
<evidence type="ECO:0000256" key="3">
    <source>
        <dbReference type="ARBA" id="ARBA00009789"/>
    </source>
</evidence>
<comment type="similarity">
    <text evidence="3 7">Belongs to the IspD/TarI cytidylyltransferase family. IspD subfamily.</text>
</comment>
<dbReference type="HAMAP" id="MF_00108">
    <property type="entry name" value="IspD"/>
    <property type="match status" value="1"/>
</dbReference>
<dbReference type="InterPro" id="IPR034683">
    <property type="entry name" value="IspD/TarI"/>
</dbReference>